<dbReference type="KEGG" id="prel:PRELSG_1268400"/>
<protein>
    <recommendedName>
        <fullName evidence="3">DUF1279 domain-containing protein</fullName>
    </recommendedName>
</protein>
<accession>A0A1J1HA45</accession>
<sequence length="396" mass="47784">MINLRIFSCGGIIKKNNKIILIKTNFNYFSTLKNYENYYKFILSSNKICIGSNRTFFNQNVNNKTVSKIIDNYTIYNKKKLLEKYANFNSFSKNEYNDTNLFRNLKRKGEVKKNNENENENDNDNNNMNINTKKNDVNYDNKYLKMDDNITYDKSRQEKRNRIFKRNYLKNMHSLLLTKKIKEALNGLKSKHSYRILMKRIKTEKKKINYVLIKYQLKKDNLKINFNEHIYRRAIINTKTKIFTFLKRNNNKSLMDIYYEEKKKYKLRKQKLYELQEKFIKNSKIAQSSIKKFFKKYGYVGLATYFIIFLITFCSSYFFVHYKYISLSDLKYISEKMHLNKYIDEDLHKKIDSLWGELLFAYIASKISEPLRIVITILITPYIAKVIKLKKKSRIL</sequence>
<feature type="domain" description="DUF1279" evidence="3">
    <location>
        <begin position="289"/>
        <end position="382"/>
    </location>
</feature>
<evidence type="ECO:0000256" key="2">
    <source>
        <dbReference type="SAM" id="Phobius"/>
    </source>
</evidence>
<evidence type="ECO:0000256" key="1">
    <source>
        <dbReference type="SAM" id="MobiDB-lite"/>
    </source>
</evidence>
<keyword evidence="2" id="KW-1133">Transmembrane helix</keyword>
<dbReference type="EMBL" id="LN835307">
    <property type="protein sequence ID" value="CRH01788.1"/>
    <property type="molecule type" value="Genomic_DNA"/>
</dbReference>
<name>A0A1J1HA45_PLARL</name>
<evidence type="ECO:0000313" key="5">
    <source>
        <dbReference type="Proteomes" id="UP000220158"/>
    </source>
</evidence>
<dbReference type="Proteomes" id="UP000220158">
    <property type="component" value="Chromosome 12"/>
</dbReference>
<dbReference type="RefSeq" id="XP_028534787.1">
    <property type="nucleotide sequence ID" value="XM_028678504.1"/>
</dbReference>
<evidence type="ECO:0000313" key="4">
    <source>
        <dbReference type="EMBL" id="CRH01788.1"/>
    </source>
</evidence>
<keyword evidence="5" id="KW-1185">Reference proteome</keyword>
<proteinExistence type="predicted"/>
<dbReference type="OMA" id="NLRIFSC"/>
<feature type="region of interest" description="Disordered" evidence="1">
    <location>
        <begin position="108"/>
        <end position="135"/>
    </location>
</feature>
<dbReference type="InterPro" id="IPR045866">
    <property type="entry name" value="FAM210A/B-like"/>
</dbReference>
<reference evidence="4 5" key="1">
    <citation type="submission" date="2015-04" db="EMBL/GenBank/DDBJ databases">
        <authorList>
            <consortium name="Pathogen Informatics"/>
        </authorList>
    </citation>
    <scope>NUCLEOTIDE SEQUENCE [LARGE SCALE GENOMIC DNA]</scope>
    <source>
        <strain evidence="4 5">SGS1</strain>
    </source>
</reference>
<keyword evidence="2" id="KW-0472">Membrane</keyword>
<dbReference type="Pfam" id="PF06916">
    <property type="entry name" value="FAM210A-B_dom"/>
    <property type="match status" value="1"/>
</dbReference>
<dbReference type="GO" id="GO:0005739">
    <property type="term" value="C:mitochondrion"/>
    <property type="evidence" value="ECO:0007669"/>
    <property type="project" value="TreeGrafter"/>
</dbReference>
<gene>
    <name evidence="4" type="ORF">PRELSG_1268400</name>
</gene>
<dbReference type="AlphaFoldDB" id="A0A1J1HA45"/>
<dbReference type="VEuPathDB" id="PlasmoDB:PRELSG_1268400"/>
<keyword evidence="2" id="KW-0812">Transmembrane</keyword>
<dbReference type="GeneID" id="39737928"/>
<dbReference type="InterPro" id="IPR009688">
    <property type="entry name" value="FAM210A/B-like_dom"/>
</dbReference>
<dbReference type="OrthoDB" id="426386at2759"/>
<evidence type="ECO:0000259" key="3">
    <source>
        <dbReference type="Pfam" id="PF06916"/>
    </source>
</evidence>
<dbReference type="PANTHER" id="PTHR21377">
    <property type="entry name" value="PROTEIN FAM210B, MITOCHONDRIAL"/>
    <property type="match status" value="1"/>
</dbReference>
<dbReference type="PANTHER" id="PTHR21377:SF0">
    <property type="entry name" value="PROTEIN FAM210B, MITOCHONDRIAL"/>
    <property type="match status" value="1"/>
</dbReference>
<organism evidence="4 5">
    <name type="scientific">Plasmodium relictum</name>
    <dbReference type="NCBI Taxonomy" id="85471"/>
    <lineage>
        <taxon>Eukaryota</taxon>
        <taxon>Sar</taxon>
        <taxon>Alveolata</taxon>
        <taxon>Apicomplexa</taxon>
        <taxon>Aconoidasida</taxon>
        <taxon>Haemosporida</taxon>
        <taxon>Plasmodiidae</taxon>
        <taxon>Plasmodium</taxon>
        <taxon>Plasmodium (Haemamoeba)</taxon>
    </lineage>
</organism>
<feature type="transmembrane region" description="Helical" evidence="2">
    <location>
        <begin position="297"/>
        <end position="320"/>
    </location>
</feature>